<evidence type="ECO:0000313" key="4">
    <source>
        <dbReference type="Proteomes" id="UP000321621"/>
    </source>
</evidence>
<organism evidence="1 3">
    <name type="scientific">Flagellimonas pelagia</name>
    <dbReference type="NCBI Taxonomy" id="2306998"/>
    <lineage>
        <taxon>Bacteria</taxon>
        <taxon>Pseudomonadati</taxon>
        <taxon>Bacteroidota</taxon>
        <taxon>Flavobacteriia</taxon>
        <taxon>Flavobacteriales</taxon>
        <taxon>Flavobacteriaceae</taxon>
        <taxon>Flagellimonas</taxon>
    </lineage>
</organism>
<name>A0A3A1NP90_9FLAO</name>
<protein>
    <submittedName>
        <fullName evidence="1">Uncharacterized protein</fullName>
    </submittedName>
</protein>
<evidence type="ECO:0000313" key="2">
    <source>
        <dbReference type="EMBL" id="TXJ98931.1"/>
    </source>
</evidence>
<dbReference type="OrthoDB" id="654207at2"/>
<accession>A0A3A1NP90</accession>
<keyword evidence="4" id="KW-1185">Reference proteome</keyword>
<dbReference type="AlphaFoldDB" id="A0A3A1NP90"/>
<evidence type="ECO:0000313" key="1">
    <source>
        <dbReference type="EMBL" id="RIV46231.1"/>
    </source>
</evidence>
<dbReference type="Proteomes" id="UP000266691">
    <property type="component" value="Unassembled WGS sequence"/>
</dbReference>
<dbReference type="EMBL" id="VNWK01000012">
    <property type="protein sequence ID" value="TXJ98931.1"/>
    <property type="molecule type" value="Genomic_DNA"/>
</dbReference>
<proteinExistence type="predicted"/>
<comment type="caution">
    <text evidence="1">The sequence shown here is derived from an EMBL/GenBank/DDBJ whole genome shotgun (WGS) entry which is preliminary data.</text>
</comment>
<dbReference type="RefSeq" id="WP_119646276.1">
    <property type="nucleotide sequence ID" value="NZ_QXFI01000012.1"/>
</dbReference>
<reference evidence="1 3" key="1">
    <citation type="submission" date="2018-08" db="EMBL/GenBank/DDBJ databases">
        <title>Proposal of Muricauda 72 sp.nov. and Muricauda NH166 sp.nov., isolated from seawater.</title>
        <authorList>
            <person name="Cheng H."/>
            <person name="Wu Y.-H."/>
            <person name="Guo L.-L."/>
            <person name="Xu X.-W."/>
        </authorList>
    </citation>
    <scope>NUCLEOTIDE SEQUENCE [LARGE SCALE GENOMIC DNA]</scope>
    <source>
        <strain evidence="1 3">72</strain>
    </source>
</reference>
<dbReference type="Proteomes" id="UP000321621">
    <property type="component" value="Unassembled WGS sequence"/>
</dbReference>
<gene>
    <name evidence="1" type="ORF">D2V05_04100</name>
    <name evidence="2" type="ORF">FQ017_04070</name>
</gene>
<sequence length="307" mass="36012">MQIITEDGENYILISNPRQLEKLLNLISSQEAFADKFKFSKRELFINLLESLKVDYEYFTKNYFYYDSSRKIHISESQFGYVWVSTSGLVAKNKPTFNRALNSCLNQYLVISLLFKNAIEIVKDERVYDIDSYPSSQLSKLSPAIFHNLTFYIEVFCKAYLSLTDSTVPRTHNLPILYQKTVDVMVNKKHNDSLFQILVLDPLYNFINHIDKIPGDFKEQFIKYDDNPLDDTVILFDLGGLVEMTHILELSVDFISDYFYMGTESHYLETNLFKRLLELADTEEKKKKIREMYPHLDNSHKDASKEN</sequence>
<dbReference type="EMBL" id="QXFI01000012">
    <property type="protein sequence ID" value="RIV46231.1"/>
    <property type="molecule type" value="Genomic_DNA"/>
</dbReference>
<evidence type="ECO:0000313" key="3">
    <source>
        <dbReference type="Proteomes" id="UP000266691"/>
    </source>
</evidence>
<reference evidence="2 4" key="2">
    <citation type="submission" date="2019-07" db="EMBL/GenBank/DDBJ databases">
        <title>Draft genome of two Muricauda strains isolated from deep sea.</title>
        <authorList>
            <person name="Sun C."/>
        </authorList>
    </citation>
    <scope>NUCLEOTIDE SEQUENCE [LARGE SCALE GENOMIC DNA]</scope>
    <source>
        <strain evidence="2 4">72</strain>
    </source>
</reference>